<proteinExistence type="predicted"/>
<dbReference type="Proteomes" id="UP001287445">
    <property type="component" value="Unassembled WGS sequence"/>
</dbReference>
<dbReference type="Pfam" id="PF02515">
    <property type="entry name" value="CoA_transf_3"/>
    <property type="match status" value="1"/>
</dbReference>
<dbReference type="PANTHER" id="PTHR48228:SF5">
    <property type="entry name" value="ALPHA-METHYLACYL-COA RACEMASE"/>
    <property type="match status" value="1"/>
</dbReference>
<organism evidence="1 2">
    <name type="scientific">Delftia acidovorans</name>
    <name type="common">Pseudomonas acidovorans</name>
    <name type="synonym">Comamonas acidovorans</name>
    <dbReference type="NCBI Taxonomy" id="80866"/>
    <lineage>
        <taxon>Bacteria</taxon>
        <taxon>Pseudomonadati</taxon>
        <taxon>Pseudomonadota</taxon>
        <taxon>Betaproteobacteria</taxon>
        <taxon>Burkholderiales</taxon>
        <taxon>Comamonadaceae</taxon>
        <taxon>Delftia</taxon>
    </lineage>
</organism>
<dbReference type="InterPro" id="IPR003673">
    <property type="entry name" value="CoA-Trfase_fam_III"/>
</dbReference>
<accession>A0AAJ2VD63</accession>
<dbReference type="AlphaFoldDB" id="A0AAJ2VD63"/>
<dbReference type="GO" id="GO:0016740">
    <property type="term" value="F:transferase activity"/>
    <property type="evidence" value="ECO:0007669"/>
    <property type="project" value="UniProtKB-KW"/>
</dbReference>
<keyword evidence="1" id="KW-0808">Transferase</keyword>
<gene>
    <name evidence="1" type="ORF">SGN30_13740</name>
</gene>
<evidence type="ECO:0000313" key="2">
    <source>
        <dbReference type="Proteomes" id="UP001287445"/>
    </source>
</evidence>
<name>A0AAJ2VD63_DELAC</name>
<reference evidence="1" key="1">
    <citation type="submission" date="2023-11" db="EMBL/GenBank/DDBJ databases">
        <title>Identification and selenium tolerance of Delftia acidovorans R3-25.</title>
        <authorList>
            <person name="Zhang S."/>
            <person name="Liu Y."/>
            <person name="Guo Y."/>
        </authorList>
    </citation>
    <scope>NUCLEOTIDE SEQUENCE</scope>
    <source>
        <strain evidence="1">R3-25</strain>
    </source>
</reference>
<evidence type="ECO:0000313" key="1">
    <source>
        <dbReference type="EMBL" id="MDX4954477.1"/>
    </source>
</evidence>
<protein>
    <submittedName>
        <fullName evidence="1">CoA transferase</fullName>
    </submittedName>
</protein>
<dbReference type="RefSeq" id="WP_319073752.1">
    <property type="nucleotide sequence ID" value="NZ_JAWWMZ010000004.1"/>
</dbReference>
<dbReference type="InterPro" id="IPR023606">
    <property type="entry name" value="CoA-Trfase_III_dom_1_sf"/>
</dbReference>
<dbReference type="InterPro" id="IPR050509">
    <property type="entry name" value="CoA-transferase_III"/>
</dbReference>
<dbReference type="Gene3D" id="3.40.50.10540">
    <property type="entry name" value="Crotonobetainyl-coa:carnitine coa-transferase, domain 1"/>
    <property type="match status" value="1"/>
</dbReference>
<sequence length="329" mass="33882">MPDHAPPEPIALQAPLSSSPTNGLPLSGVRILSLALNLPGPAALMRCAAMGAQCSKLEPPSAQPAATGAAGVAGADPMAHYSPQAYADMHQGIAVWQAQLKSEEGQAALHHALDAADILLTSFRPAALAKLGLDWASLQQRHPQLSLVRIVGSAGALADVPGHDLTYQAEAGLVQGGAMPPSLFADMAGALMASEAVLKAWLLRQRSGHGSLQETGLAQAAQWLALPWHWGLTRPDGDVGGAHAGYRVYACADGSVAVAALEPHFAARLCAVASVNGDGSIASMRSPAMHAALQAFLAPLSCAELADLAEQHDLPLHPLPDQPQAPPRL</sequence>
<dbReference type="EMBL" id="JAWWMZ010000004">
    <property type="protein sequence ID" value="MDX4954477.1"/>
    <property type="molecule type" value="Genomic_DNA"/>
</dbReference>
<dbReference type="Gene3D" id="3.30.1540.10">
    <property type="entry name" value="formyl-coa transferase, domain 3"/>
    <property type="match status" value="1"/>
</dbReference>
<dbReference type="SUPFAM" id="SSF89796">
    <property type="entry name" value="CoA-transferase family III (CaiB/BaiF)"/>
    <property type="match status" value="1"/>
</dbReference>
<dbReference type="InterPro" id="IPR044855">
    <property type="entry name" value="CoA-Trfase_III_dom3_sf"/>
</dbReference>
<comment type="caution">
    <text evidence="1">The sequence shown here is derived from an EMBL/GenBank/DDBJ whole genome shotgun (WGS) entry which is preliminary data.</text>
</comment>
<dbReference type="PANTHER" id="PTHR48228">
    <property type="entry name" value="SUCCINYL-COA--D-CITRAMALATE COA-TRANSFERASE"/>
    <property type="match status" value="1"/>
</dbReference>